<evidence type="ECO:0000256" key="1">
    <source>
        <dbReference type="SAM" id="SignalP"/>
    </source>
</evidence>
<gene>
    <name evidence="3" type="ORF">GCM10007049_39250</name>
</gene>
<organism evidence="3 4">
    <name type="scientific">Echinicola pacifica</name>
    <dbReference type="NCBI Taxonomy" id="346377"/>
    <lineage>
        <taxon>Bacteria</taxon>
        <taxon>Pseudomonadati</taxon>
        <taxon>Bacteroidota</taxon>
        <taxon>Cytophagia</taxon>
        <taxon>Cytophagales</taxon>
        <taxon>Cyclobacteriaceae</taxon>
        <taxon>Echinicola</taxon>
    </lineage>
</organism>
<accession>A0A918QD61</accession>
<comment type="caution">
    <text evidence="3">The sequence shown here is derived from an EMBL/GenBank/DDBJ whole genome shotgun (WGS) entry which is preliminary data.</text>
</comment>
<name>A0A918QD61_9BACT</name>
<dbReference type="Pfam" id="PF13648">
    <property type="entry name" value="Lipocalin_4"/>
    <property type="match status" value="1"/>
</dbReference>
<dbReference type="AlphaFoldDB" id="A0A918QD61"/>
<protein>
    <recommendedName>
        <fullName evidence="2">Lipocalin-like domain-containing protein</fullName>
    </recommendedName>
</protein>
<evidence type="ECO:0000313" key="4">
    <source>
        <dbReference type="Proteomes" id="UP000619457"/>
    </source>
</evidence>
<evidence type="ECO:0000259" key="2">
    <source>
        <dbReference type="Pfam" id="PF13648"/>
    </source>
</evidence>
<keyword evidence="4" id="KW-1185">Reference proteome</keyword>
<evidence type="ECO:0000313" key="3">
    <source>
        <dbReference type="EMBL" id="GGZ42318.1"/>
    </source>
</evidence>
<sequence length="133" mass="14580">MKKLLVLFSCLLILNACGKEKEIPSNVLVGNWKLTSLYVDPGDGSGVYVDVNSNKQITFFNDGSFTSKGDICDIYPSDEGISSGSYSVSDTTIMVAICKGKEANIDIKLILEKDLITIYYPCIEGCANKYTRQ</sequence>
<feature type="chain" id="PRO_5037869986" description="Lipocalin-like domain-containing protein" evidence="1">
    <location>
        <begin position="19"/>
        <end position="133"/>
    </location>
</feature>
<reference evidence="3" key="1">
    <citation type="journal article" date="2014" name="Int. J. Syst. Evol. Microbiol.">
        <title>Complete genome sequence of Corynebacterium casei LMG S-19264T (=DSM 44701T), isolated from a smear-ripened cheese.</title>
        <authorList>
            <consortium name="US DOE Joint Genome Institute (JGI-PGF)"/>
            <person name="Walter F."/>
            <person name="Albersmeier A."/>
            <person name="Kalinowski J."/>
            <person name="Ruckert C."/>
        </authorList>
    </citation>
    <scope>NUCLEOTIDE SEQUENCE</scope>
    <source>
        <strain evidence="3">KCTC 12368</strain>
    </source>
</reference>
<dbReference type="Proteomes" id="UP000619457">
    <property type="component" value="Unassembled WGS sequence"/>
</dbReference>
<feature type="signal peptide" evidence="1">
    <location>
        <begin position="1"/>
        <end position="18"/>
    </location>
</feature>
<reference evidence="3" key="2">
    <citation type="submission" date="2020-09" db="EMBL/GenBank/DDBJ databases">
        <authorList>
            <person name="Sun Q."/>
            <person name="Kim S."/>
        </authorList>
    </citation>
    <scope>NUCLEOTIDE SEQUENCE</scope>
    <source>
        <strain evidence="3">KCTC 12368</strain>
    </source>
</reference>
<dbReference type="InterPro" id="IPR024311">
    <property type="entry name" value="Lipocalin-like"/>
</dbReference>
<proteinExistence type="predicted"/>
<dbReference type="RefSeq" id="WP_018475224.1">
    <property type="nucleotide sequence ID" value="NZ_BMWX01000013.1"/>
</dbReference>
<dbReference type="EMBL" id="BMWX01000013">
    <property type="protein sequence ID" value="GGZ42318.1"/>
    <property type="molecule type" value="Genomic_DNA"/>
</dbReference>
<keyword evidence="1" id="KW-0732">Signal</keyword>
<feature type="domain" description="Lipocalin-like" evidence="2">
    <location>
        <begin position="28"/>
        <end position="107"/>
    </location>
</feature>